<feature type="domain" description="Helix-turn-helix" evidence="1">
    <location>
        <begin position="15"/>
        <end position="67"/>
    </location>
</feature>
<dbReference type="AlphaFoldDB" id="A0A1W1D8J7"/>
<organism evidence="2">
    <name type="scientific">hydrothermal vent metagenome</name>
    <dbReference type="NCBI Taxonomy" id="652676"/>
    <lineage>
        <taxon>unclassified sequences</taxon>
        <taxon>metagenomes</taxon>
        <taxon>ecological metagenomes</taxon>
    </lineage>
</organism>
<sequence>MANGLLNTEQKSSSLLDTKEAGDYLGVNDKSLANSRYTGTGMQIPYIKMGKIVRYRQSDLDAYIENNTFNHTGEVKGALDVKAK</sequence>
<protein>
    <recommendedName>
        <fullName evidence="1">Helix-turn-helix domain-containing protein</fullName>
    </recommendedName>
</protein>
<evidence type="ECO:0000313" key="2">
    <source>
        <dbReference type="EMBL" id="SFV76938.1"/>
    </source>
</evidence>
<dbReference type="InterPro" id="IPR041657">
    <property type="entry name" value="HTH_17"/>
</dbReference>
<evidence type="ECO:0000259" key="1">
    <source>
        <dbReference type="Pfam" id="PF12728"/>
    </source>
</evidence>
<reference evidence="2" key="1">
    <citation type="submission" date="2016-10" db="EMBL/GenBank/DDBJ databases">
        <authorList>
            <person name="de Groot N.N."/>
        </authorList>
    </citation>
    <scope>NUCLEOTIDE SEQUENCE</scope>
</reference>
<gene>
    <name evidence="2" type="ORF">MNB_SUP05-4-581</name>
</gene>
<proteinExistence type="predicted"/>
<dbReference type="EMBL" id="FPHR01000013">
    <property type="protein sequence ID" value="SFV76938.1"/>
    <property type="molecule type" value="Genomic_DNA"/>
</dbReference>
<name>A0A1W1D8J7_9ZZZZ</name>
<dbReference type="Pfam" id="PF12728">
    <property type="entry name" value="HTH_17"/>
    <property type="match status" value="1"/>
</dbReference>
<accession>A0A1W1D8J7</accession>